<keyword evidence="2" id="KW-1185">Reference proteome</keyword>
<gene>
    <name evidence="1" type="ORF">HAX54_039488</name>
</gene>
<organism evidence="1 2">
    <name type="scientific">Datura stramonium</name>
    <name type="common">Jimsonweed</name>
    <name type="synonym">Common thornapple</name>
    <dbReference type="NCBI Taxonomy" id="4076"/>
    <lineage>
        <taxon>Eukaryota</taxon>
        <taxon>Viridiplantae</taxon>
        <taxon>Streptophyta</taxon>
        <taxon>Embryophyta</taxon>
        <taxon>Tracheophyta</taxon>
        <taxon>Spermatophyta</taxon>
        <taxon>Magnoliopsida</taxon>
        <taxon>eudicotyledons</taxon>
        <taxon>Gunneridae</taxon>
        <taxon>Pentapetalae</taxon>
        <taxon>asterids</taxon>
        <taxon>lamiids</taxon>
        <taxon>Solanales</taxon>
        <taxon>Solanaceae</taxon>
        <taxon>Solanoideae</taxon>
        <taxon>Datureae</taxon>
        <taxon>Datura</taxon>
    </lineage>
</organism>
<sequence>MGERFPVEVKGYIRKADFVAHKLLGSLEIYQEVLFMSFACCCEDVRDESSQGLQYLGLRYMMHALYTLFYLVQCAYVKELSYADFLANEVHRHEEDLLVWGNAIKEMEFLLLDDLGNVVYERF</sequence>
<evidence type="ECO:0000313" key="2">
    <source>
        <dbReference type="Proteomes" id="UP000823775"/>
    </source>
</evidence>
<accession>A0ABS8VPX7</accession>
<dbReference type="Proteomes" id="UP000823775">
    <property type="component" value="Unassembled WGS sequence"/>
</dbReference>
<evidence type="ECO:0000313" key="1">
    <source>
        <dbReference type="EMBL" id="MCE0481613.1"/>
    </source>
</evidence>
<reference evidence="1 2" key="1">
    <citation type="journal article" date="2021" name="BMC Genomics">
        <title>Datura genome reveals duplications of psychoactive alkaloid biosynthetic genes and high mutation rate following tissue culture.</title>
        <authorList>
            <person name="Rajewski A."/>
            <person name="Carter-House D."/>
            <person name="Stajich J."/>
            <person name="Litt A."/>
        </authorList>
    </citation>
    <scope>NUCLEOTIDE SEQUENCE [LARGE SCALE GENOMIC DNA]</scope>
    <source>
        <strain evidence="1">AR-01</strain>
    </source>
</reference>
<protein>
    <submittedName>
        <fullName evidence="1">Uncharacterized protein</fullName>
    </submittedName>
</protein>
<name>A0ABS8VPX7_DATST</name>
<proteinExistence type="predicted"/>
<comment type="caution">
    <text evidence="1">The sequence shown here is derived from an EMBL/GenBank/DDBJ whole genome shotgun (WGS) entry which is preliminary data.</text>
</comment>
<dbReference type="EMBL" id="JACEIK010005481">
    <property type="protein sequence ID" value="MCE0481613.1"/>
    <property type="molecule type" value="Genomic_DNA"/>
</dbReference>